<dbReference type="Proteomes" id="UP000308092">
    <property type="component" value="Unassembled WGS sequence"/>
</dbReference>
<accession>A0A4S3J782</accession>
<proteinExistence type="predicted"/>
<gene>
    <name evidence="1" type="ORF">EYZ11_009715</name>
</gene>
<dbReference type="EMBL" id="SOSA01000477">
    <property type="protein sequence ID" value="THC90829.1"/>
    <property type="molecule type" value="Genomic_DNA"/>
</dbReference>
<comment type="caution">
    <text evidence="1">The sequence shown here is derived from an EMBL/GenBank/DDBJ whole genome shotgun (WGS) entry which is preliminary data.</text>
</comment>
<organism evidence="1 2">
    <name type="scientific">Aspergillus tanneri</name>
    <dbReference type="NCBI Taxonomy" id="1220188"/>
    <lineage>
        <taxon>Eukaryota</taxon>
        <taxon>Fungi</taxon>
        <taxon>Dikarya</taxon>
        <taxon>Ascomycota</taxon>
        <taxon>Pezizomycotina</taxon>
        <taxon>Eurotiomycetes</taxon>
        <taxon>Eurotiomycetidae</taxon>
        <taxon>Eurotiales</taxon>
        <taxon>Aspergillaceae</taxon>
        <taxon>Aspergillus</taxon>
        <taxon>Aspergillus subgen. Circumdati</taxon>
    </lineage>
</organism>
<name>A0A4S3J782_9EURO</name>
<evidence type="ECO:0000313" key="2">
    <source>
        <dbReference type="Proteomes" id="UP000308092"/>
    </source>
</evidence>
<dbReference type="AlphaFoldDB" id="A0A4S3J782"/>
<evidence type="ECO:0000313" key="1">
    <source>
        <dbReference type="EMBL" id="THC90829.1"/>
    </source>
</evidence>
<reference evidence="1 2" key="1">
    <citation type="submission" date="2019-03" db="EMBL/GenBank/DDBJ databases">
        <title>The genome sequence of a newly discovered highly antifungal drug resistant Aspergillus species, Aspergillus tanneri NIH 1004.</title>
        <authorList>
            <person name="Mounaud S."/>
            <person name="Singh I."/>
            <person name="Joardar V."/>
            <person name="Pakala S."/>
            <person name="Pakala S."/>
            <person name="Venepally P."/>
            <person name="Hoover J."/>
            <person name="Nierman W."/>
            <person name="Chung J."/>
            <person name="Losada L."/>
        </authorList>
    </citation>
    <scope>NUCLEOTIDE SEQUENCE [LARGE SCALE GENOMIC DNA]</scope>
    <source>
        <strain evidence="1 2">NIH1004</strain>
    </source>
</reference>
<protein>
    <submittedName>
        <fullName evidence="1">Uncharacterized protein</fullName>
    </submittedName>
</protein>
<dbReference type="VEuPathDB" id="FungiDB:EYZ11_009715"/>
<sequence>MNKRSLWRTYCRPGLNVQLPSHIVEKRRHDKFNHTNYNAKFRTTSPVAPPWQLLPLESSFKEGWNSIEFMKIYLQQSEDVKLRLLFQKEMMLKIDDFQTDITKQYTAIFKDAFPRRENEPFGLTDEQKASTRERVQRLIWHLDEMILTIKCWANRNGMKQYEVSNGIAEKGEQLWNDRFQSLKETIDKLLLRYSYKGKHLQYVGSLNHGMRGAHKGRTAFNINDFDVDLFVVHAAEYHKFYPVIAAEFPGNISNGKIFPIGTEMGELVDLSREVGNALMYELRDKVNHPEKFVDGTEIVLREWDAW</sequence>
<keyword evidence="2" id="KW-1185">Reference proteome</keyword>